<dbReference type="Proteomes" id="UP000852880">
    <property type="component" value="Unassembled WGS sequence"/>
</dbReference>
<protein>
    <submittedName>
        <fullName evidence="1">Uncharacterized protein</fullName>
    </submittedName>
</protein>
<comment type="caution">
    <text evidence="1">The sequence shown here is derived from an EMBL/GenBank/DDBJ whole genome shotgun (WGS) entry which is preliminary data.</text>
</comment>
<reference evidence="1" key="1">
    <citation type="submission" date="2016-09" db="EMBL/GenBank/DDBJ databases">
        <title>Whole Genome Sequencing of Salmonella enterica subsp. enterica serovar Nottingham.</title>
        <authorList>
            <person name="Zheng J."/>
            <person name="Wang H."/>
        </authorList>
    </citation>
    <scope>NUCLEOTIDE SEQUENCE [LARGE SCALE GENOMIC DNA]</scope>
    <source>
        <strain evidence="1">CFSAN055411</strain>
    </source>
</reference>
<evidence type="ECO:0000313" key="1">
    <source>
        <dbReference type="EMBL" id="OEH99310.1"/>
    </source>
</evidence>
<proteinExistence type="predicted"/>
<accession>A0A3F3IHK5</accession>
<gene>
    <name evidence="1" type="ORF">BH006_12000</name>
</gene>
<sequence>MSAVALILTIDALYALKDVKDIKWKTAVTEDDKRQKHYHKVDAVRPCHANTLGTTGLHHVRNTANLT</sequence>
<organism evidence="1">
    <name type="scientific">Salmonella enterica</name>
    <name type="common">Salmonella choleraesuis</name>
    <dbReference type="NCBI Taxonomy" id="28901"/>
    <lineage>
        <taxon>Bacteria</taxon>
        <taxon>Pseudomonadati</taxon>
        <taxon>Pseudomonadota</taxon>
        <taxon>Gammaproteobacteria</taxon>
        <taxon>Enterobacterales</taxon>
        <taxon>Enterobacteriaceae</taxon>
        <taxon>Salmonella</taxon>
    </lineage>
</organism>
<dbReference type="AlphaFoldDB" id="A0A3F3IHK5"/>
<dbReference type="RefSeq" id="WP_069720919.1">
    <property type="nucleotide sequence ID" value="NZ_MJEL01000002.1"/>
</dbReference>
<name>A0A3F3IHK5_SALER</name>
<dbReference type="EMBL" id="MJEL01000002">
    <property type="protein sequence ID" value="OEH99310.1"/>
    <property type="molecule type" value="Genomic_DNA"/>
</dbReference>